<dbReference type="GO" id="GO:0009279">
    <property type="term" value="C:cell outer membrane"/>
    <property type="evidence" value="ECO:0007669"/>
    <property type="project" value="UniProtKB-SubCell"/>
</dbReference>
<dbReference type="SUPFAM" id="SSF49464">
    <property type="entry name" value="Carboxypeptidase regulatory domain-like"/>
    <property type="match status" value="1"/>
</dbReference>
<comment type="caution">
    <text evidence="11">The sequence shown here is derived from an EMBL/GenBank/DDBJ whole genome shotgun (WGS) entry which is preliminary data.</text>
</comment>
<organism evidence="11 12">
    <name type="scientific">Flagellimonas meridianipacifica</name>
    <dbReference type="NCBI Taxonomy" id="1080225"/>
    <lineage>
        <taxon>Bacteria</taxon>
        <taxon>Pseudomonadati</taxon>
        <taxon>Bacteroidota</taxon>
        <taxon>Flavobacteriia</taxon>
        <taxon>Flavobacteriales</taxon>
        <taxon>Flavobacteriaceae</taxon>
        <taxon>Flagellimonas</taxon>
    </lineage>
</organism>
<gene>
    <name evidence="11" type="ORF">CLV81_2081</name>
</gene>
<dbReference type="InterPro" id="IPR008969">
    <property type="entry name" value="CarboxyPept-like_regulatory"/>
</dbReference>
<evidence type="ECO:0000256" key="3">
    <source>
        <dbReference type="ARBA" id="ARBA00022452"/>
    </source>
</evidence>
<comment type="similarity">
    <text evidence="8">Belongs to the TonB-dependent receptor family.</text>
</comment>
<dbReference type="PANTHER" id="PTHR30069:SF29">
    <property type="entry name" value="HEMOGLOBIN AND HEMOGLOBIN-HAPTOGLOBIN-BINDING PROTEIN 1-RELATED"/>
    <property type="match status" value="1"/>
</dbReference>
<dbReference type="PANTHER" id="PTHR30069">
    <property type="entry name" value="TONB-DEPENDENT OUTER MEMBRANE RECEPTOR"/>
    <property type="match status" value="1"/>
</dbReference>
<name>A0A2T0M862_9FLAO</name>
<keyword evidence="5 9" id="KW-0732">Signal</keyword>
<accession>A0A2T0M862</accession>
<dbReference type="InterPro" id="IPR012910">
    <property type="entry name" value="Plug_dom"/>
</dbReference>
<evidence type="ECO:0000256" key="4">
    <source>
        <dbReference type="ARBA" id="ARBA00022692"/>
    </source>
</evidence>
<evidence type="ECO:0000256" key="7">
    <source>
        <dbReference type="ARBA" id="ARBA00023237"/>
    </source>
</evidence>
<dbReference type="GO" id="GO:0044718">
    <property type="term" value="P:siderophore transmembrane transport"/>
    <property type="evidence" value="ECO:0007669"/>
    <property type="project" value="TreeGrafter"/>
</dbReference>
<proteinExistence type="inferred from homology"/>
<dbReference type="InterPro" id="IPR037066">
    <property type="entry name" value="Plug_dom_sf"/>
</dbReference>
<evidence type="ECO:0000256" key="6">
    <source>
        <dbReference type="ARBA" id="ARBA00023136"/>
    </source>
</evidence>
<dbReference type="NCBIfam" id="TIGR04056">
    <property type="entry name" value="OMP_RagA_SusC"/>
    <property type="match status" value="1"/>
</dbReference>
<feature type="domain" description="TonB-dependent receptor plug" evidence="10">
    <location>
        <begin position="117"/>
        <end position="247"/>
    </location>
</feature>
<reference evidence="11 12" key="1">
    <citation type="submission" date="2018-03" db="EMBL/GenBank/DDBJ databases">
        <title>Genomic Encyclopedia of Archaeal and Bacterial Type Strains, Phase II (KMG-II): from individual species to whole genera.</title>
        <authorList>
            <person name="Goeker M."/>
        </authorList>
    </citation>
    <scope>NUCLEOTIDE SEQUENCE [LARGE SCALE GENOMIC DNA]</scope>
    <source>
        <strain evidence="11 12">DSM 25027</strain>
    </source>
</reference>
<feature type="signal peptide" evidence="9">
    <location>
        <begin position="1"/>
        <end position="22"/>
    </location>
</feature>
<dbReference type="Pfam" id="PF13715">
    <property type="entry name" value="CarbopepD_reg_2"/>
    <property type="match status" value="1"/>
</dbReference>
<dbReference type="RefSeq" id="WP_106145047.1">
    <property type="nucleotide sequence ID" value="NZ_PVYX01000002.1"/>
</dbReference>
<evidence type="ECO:0000259" key="10">
    <source>
        <dbReference type="Pfam" id="PF07715"/>
    </source>
</evidence>
<evidence type="ECO:0000256" key="2">
    <source>
        <dbReference type="ARBA" id="ARBA00022448"/>
    </source>
</evidence>
<dbReference type="InterPro" id="IPR039426">
    <property type="entry name" value="TonB-dep_rcpt-like"/>
</dbReference>
<dbReference type="InterPro" id="IPR023996">
    <property type="entry name" value="TonB-dep_OMP_SusC/RagA"/>
</dbReference>
<keyword evidence="4 8" id="KW-0812">Transmembrane</keyword>
<dbReference type="EMBL" id="PVYX01000002">
    <property type="protein sequence ID" value="PRX53694.1"/>
    <property type="molecule type" value="Genomic_DNA"/>
</dbReference>
<dbReference type="Proteomes" id="UP000237640">
    <property type="component" value="Unassembled WGS sequence"/>
</dbReference>
<dbReference type="Gene3D" id="2.40.170.20">
    <property type="entry name" value="TonB-dependent receptor, beta-barrel domain"/>
    <property type="match status" value="1"/>
</dbReference>
<dbReference type="Gene3D" id="2.170.130.10">
    <property type="entry name" value="TonB-dependent receptor, plug domain"/>
    <property type="match status" value="1"/>
</dbReference>
<evidence type="ECO:0000256" key="5">
    <source>
        <dbReference type="ARBA" id="ARBA00022729"/>
    </source>
</evidence>
<evidence type="ECO:0000313" key="11">
    <source>
        <dbReference type="EMBL" id="PRX53694.1"/>
    </source>
</evidence>
<comment type="subcellular location">
    <subcellularLocation>
        <location evidence="1 8">Cell outer membrane</location>
        <topology evidence="1 8">Multi-pass membrane protein</topology>
    </subcellularLocation>
</comment>
<dbReference type="GO" id="GO:0015344">
    <property type="term" value="F:siderophore uptake transmembrane transporter activity"/>
    <property type="evidence" value="ECO:0007669"/>
    <property type="project" value="TreeGrafter"/>
</dbReference>
<dbReference type="AlphaFoldDB" id="A0A2T0M862"/>
<dbReference type="PROSITE" id="PS52016">
    <property type="entry name" value="TONB_DEPENDENT_REC_3"/>
    <property type="match status" value="1"/>
</dbReference>
<keyword evidence="12" id="KW-1185">Reference proteome</keyword>
<evidence type="ECO:0000256" key="1">
    <source>
        <dbReference type="ARBA" id="ARBA00004571"/>
    </source>
</evidence>
<dbReference type="SUPFAM" id="SSF56935">
    <property type="entry name" value="Porins"/>
    <property type="match status" value="1"/>
</dbReference>
<keyword evidence="2 8" id="KW-0813">Transport</keyword>
<keyword evidence="6 8" id="KW-0472">Membrane</keyword>
<keyword evidence="7 8" id="KW-0998">Cell outer membrane</keyword>
<evidence type="ECO:0000313" key="12">
    <source>
        <dbReference type="Proteomes" id="UP000237640"/>
    </source>
</evidence>
<feature type="chain" id="PRO_5015678704" evidence="9">
    <location>
        <begin position="23"/>
        <end position="1090"/>
    </location>
</feature>
<dbReference type="OrthoDB" id="9768177at2"/>
<dbReference type="Gene3D" id="2.60.40.1120">
    <property type="entry name" value="Carboxypeptidase-like, regulatory domain"/>
    <property type="match status" value="1"/>
</dbReference>
<sequence length="1090" mass="118274">MRTKLNGLLTLLLAFVVHLSFAQDKTISGTVTDSDGLPLPGVNIVVEGTSNGTQTDFDGNYSISASVGQTLLFTYIGQKEVRRTVGAGNTVNVQMEEDAQALEEVIVTAQGIKREKQALGYAVSEVGSEALEQRTEGDVGRVLTGKASGLNITQQSGLSGSGTNIIIRGFSSFSGSNQPLFIVDGVPFSSDTNNVGGIDGDDDDDFIDGNSGSSRFLDLDPNNIESVNVLKGLAAATLYGTLGRNGVILITTKNGSSAGAVKKNEITVTSSLFFNEIASLADYQNQFGNGFDQAFGWFFSNWGPSFERDGVAGWINGVDSRDNVGFNDDGTLAHPYSTAASATGIPDAFPEFAGVRYEWRPYNSVPDFFRTGTVKSNSINIRGASDDGKVSYNANFGHLDDEGFTPGNNLRRYTIGLGGRAILSNKFTVAGTLNFSNTDFRTPPVAASVGNGALNQATGSSVFGELFFTPRSVDLIGLPFQNPLDGSSVYYRQNNSIQHPLWTVANAKVQQVTNRVFGNMSLTYNFNDNLNLLYRFGLDVFSENNVNQQNAGGRGQPNAELISGFYQTWNNTNTILNHDLILNGDYDLTDQVGMTFNAGITSRREVLDRNGVASSGQQVFDVFRHVNFANQNEIQFFQERNIAGAFLQADFDYDRWIFLTLAGRNDWVSNLDIENRSVFYPSASVSFIPTTVFDGLKSEKGINYLKLRAGFGTSANFPTGFPVATNLNINTQFFQDEGVDIVTNSVGNRLGNPDLQPELLQEFEVGIETRLFNNIVSLEASYYSRTTEDLIVDRPLDPSTGFTRQQTNVGEIKGDGLEIDLGLNLFNSQDEGGFSWNVNGNFTTNNATVEDLGADTDIIVYSGFNDIGNAAIEGEQLGVLVGTRIARNENGEFLVDSAGDYIEEQGQFVIGDPNPDWILNVNNNISYKNFTFSFLLNYTQGGDIYSRTISTLLGRGLTTDTVDRINTFILPGVQESDGSPNTKQINNSTFYFNNVLFGPDELGVYDGTVIRLQEVSLGYSLPKKFLDKTPFGSLSITATGLNLFYDALNVPDGTNFDPNQAGLGVGNGRGFDFLAGPSARRYGLSVKATF</sequence>
<evidence type="ECO:0000256" key="8">
    <source>
        <dbReference type="PROSITE-ProRule" id="PRU01360"/>
    </source>
</evidence>
<evidence type="ECO:0000256" key="9">
    <source>
        <dbReference type="SAM" id="SignalP"/>
    </source>
</evidence>
<dbReference type="InterPro" id="IPR036942">
    <property type="entry name" value="Beta-barrel_TonB_sf"/>
</dbReference>
<dbReference type="Pfam" id="PF07715">
    <property type="entry name" value="Plug"/>
    <property type="match status" value="1"/>
</dbReference>
<keyword evidence="3 8" id="KW-1134">Transmembrane beta strand</keyword>
<protein>
    <submittedName>
        <fullName evidence="11">TonB-linked SusC/RagA family outer membrane protein</fullName>
    </submittedName>
</protein>